<proteinExistence type="predicted"/>
<name>A0A0M3HT84_ASCLU</name>
<protein>
    <submittedName>
        <fullName evidence="2">DUF4372 domain-containing protein</fullName>
    </submittedName>
</protein>
<evidence type="ECO:0000313" key="1">
    <source>
        <dbReference type="Proteomes" id="UP000036681"/>
    </source>
</evidence>
<keyword evidence="1" id="KW-1185">Reference proteome</keyword>
<evidence type="ECO:0000313" key="2">
    <source>
        <dbReference type="WBParaSite" id="ALUE_0000581401-mRNA-1"/>
    </source>
</evidence>
<dbReference type="AlphaFoldDB" id="A0A0M3HT84"/>
<reference evidence="2" key="1">
    <citation type="submission" date="2017-02" db="UniProtKB">
        <authorList>
            <consortium name="WormBaseParasite"/>
        </authorList>
    </citation>
    <scope>IDENTIFICATION</scope>
</reference>
<accession>A0A0M3HT84</accession>
<dbReference type="WBParaSite" id="ALUE_0000581401-mRNA-1">
    <property type="protein sequence ID" value="ALUE_0000581401-mRNA-1"/>
    <property type="gene ID" value="ALUE_0000581401"/>
</dbReference>
<dbReference type="Proteomes" id="UP000036681">
    <property type="component" value="Unplaced"/>
</dbReference>
<sequence length="168" mass="19217">MGIDKSETTTQLIWGHQHSKGRQLTRRFEFWYALSTIFRLILAKREWEYDSCLSSAFANNILEHSYYMLQLDKGSHAMPMRNKYASDVNATAASNPTVTRCHALVSVTKAGCRRLAYGTGLTEFYGMLCSLIITYRKRMSSHNHDENRMEILVAADVFEENTASNVFS</sequence>
<organism evidence="1 2">
    <name type="scientific">Ascaris lumbricoides</name>
    <name type="common">Giant roundworm</name>
    <dbReference type="NCBI Taxonomy" id="6252"/>
    <lineage>
        <taxon>Eukaryota</taxon>
        <taxon>Metazoa</taxon>
        <taxon>Ecdysozoa</taxon>
        <taxon>Nematoda</taxon>
        <taxon>Chromadorea</taxon>
        <taxon>Rhabditida</taxon>
        <taxon>Spirurina</taxon>
        <taxon>Ascaridomorpha</taxon>
        <taxon>Ascaridoidea</taxon>
        <taxon>Ascarididae</taxon>
        <taxon>Ascaris</taxon>
    </lineage>
</organism>